<keyword evidence="5 7" id="KW-0472">Membrane</keyword>
<dbReference type="Proteomes" id="UP001374803">
    <property type="component" value="Chromosome"/>
</dbReference>
<accession>A0ABZ2KWF4</accession>
<dbReference type="RefSeq" id="WP_394831249.1">
    <property type="nucleotide sequence ID" value="NZ_CP089929.1"/>
</dbReference>
<comment type="subcellular location">
    <subcellularLocation>
        <location evidence="1">Membrane</location>
        <topology evidence="1">Multi-pass membrane protein</topology>
    </subcellularLocation>
</comment>
<dbReference type="InterPro" id="IPR020846">
    <property type="entry name" value="MFS_dom"/>
</dbReference>
<dbReference type="PANTHER" id="PTHR43791:SF36">
    <property type="entry name" value="TRANSPORTER, PUTATIVE (AFU_ORTHOLOGUE AFUA_6G08340)-RELATED"/>
    <property type="match status" value="1"/>
</dbReference>
<feature type="transmembrane region" description="Helical" evidence="7">
    <location>
        <begin position="298"/>
        <end position="316"/>
    </location>
</feature>
<keyword evidence="10" id="KW-1185">Reference proteome</keyword>
<feature type="compositionally biased region" description="Low complexity" evidence="6">
    <location>
        <begin position="7"/>
        <end position="20"/>
    </location>
</feature>
<feature type="region of interest" description="Disordered" evidence="6">
    <location>
        <begin position="1"/>
        <end position="20"/>
    </location>
</feature>
<evidence type="ECO:0000256" key="1">
    <source>
        <dbReference type="ARBA" id="ARBA00004141"/>
    </source>
</evidence>
<reference evidence="9" key="1">
    <citation type="submission" date="2021-12" db="EMBL/GenBank/DDBJ databases">
        <title>Discovery of the Pendulisporaceae a myxobacterial family with distinct sporulation behavior and unique specialized metabolism.</title>
        <authorList>
            <person name="Garcia R."/>
            <person name="Popoff A."/>
            <person name="Bader C.D."/>
            <person name="Loehr J."/>
            <person name="Walesch S."/>
            <person name="Walt C."/>
            <person name="Boldt J."/>
            <person name="Bunk B."/>
            <person name="Haeckl F.J.F.P.J."/>
            <person name="Gunesch A.P."/>
            <person name="Birkelbach J."/>
            <person name="Nuebel U."/>
            <person name="Pietschmann T."/>
            <person name="Bach T."/>
            <person name="Mueller R."/>
        </authorList>
    </citation>
    <scope>NUCLEOTIDE SEQUENCE</scope>
    <source>
        <strain evidence="9">MSr11367</strain>
    </source>
</reference>
<feature type="transmembrane region" description="Helical" evidence="7">
    <location>
        <begin position="124"/>
        <end position="147"/>
    </location>
</feature>
<feature type="transmembrane region" description="Helical" evidence="7">
    <location>
        <begin position="159"/>
        <end position="181"/>
    </location>
</feature>
<dbReference type="EMBL" id="CP089983">
    <property type="protein sequence ID" value="WXB01634.1"/>
    <property type="molecule type" value="Genomic_DNA"/>
</dbReference>
<feature type="transmembrane region" description="Helical" evidence="7">
    <location>
        <begin position="98"/>
        <end position="118"/>
    </location>
</feature>
<feature type="transmembrane region" description="Helical" evidence="7">
    <location>
        <begin position="352"/>
        <end position="373"/>
    </location>
</feature>
<feature type="transmembrane region" description="Helical" evidence="7">
    <location>
        <begin position="193"/>
        <end position="213"/>
    </location>
</feature>
<keyword evidence="4 7" id="KW-1133">Transmembrane helix</keyword>
<dbReference type="PANTHER" id="PTHR43791">
    <property type="entry name" value="PERMEASE-RELATED"/>
    <property type="match status" value="1"/>
</dbReference>
<feature type="transmembrane region" description="Helical" evidence="7">
    <location>
        <begin position="29"/>
        <end position="46"/>
    </location>
</feature>
<organism evidence="9 10">
    <name type="scientific">Pendulispora rubella</name>
    <dbReference type="NCBI Taxonomy" id="2741070"/>
    <lineage>
        <taxon>Bacteria</taxon>
        <taxon>Pseudomonadati</taxon>
        <taxon>Myxococcota</taxon>
        <taxon>Myxococcia</taxon>
        <taxon>Myxococcales</taxon>
        <taxon>Sorangiineae</taxon>
        <taxon>Pendulisporaceae</taxon>
        <taxon>Pendulispora</taxon>
    </lineage>
</organism>
<dbReference type="Pfam" id="PF07690">
    <property type="entry name" value="MFS_1"/>
    <property type="match status" value="1"/>
</dbReference>
<name>A0ABZ2KWF4_9BACT</name>
<sequence>MGVEPFDSNQGDANDSSDANDGARAVRRAAAHIVPFLVLSYVLNFLDRVNVGYAALTMNADLGMSATAFGLGAGIFFVGYAIFEVPSNLILHRVGAKFWISRIMVTWGLISASTAFIHDTTGFYIVRVLLGVAEAGLFPGVILYLSYWFPAKDRARMTALFLFAIPLAQVLGAPLSALILHTNGWYAWQPWRWMFLLEGIPAVLMGVLVFAFLPDRPARASWLPPAERDWLVRRLDMERHAVGGHPSLWRALLDPRVLILSVAYLGIVYALYTVSFFLPQLIRDMAKERGTTLSPLEIAGPVAIVYIFAAGGMWWWSRRSDRAAERIWHVATPAFLGVLAFVPIAAMPSSTAAVLTGVVILSVGTFAALPPFWALPPTMFVGSALAAAIGLVNSFGNLGGFLGPYVTGWLKDLTGSFHASLLAASGTLVVAGLAVLTLGKLARVVRPAVAGA</sequence>
<keyword evidence="2" id="KW-0813">Transport</keyword>
<dbReference type="PROSITE" id="PS50850">
    <property type="entry name" value="MFS"/>
    <property type="match status" value="1"/>
</dbReference>
<evidence type="ECO:0000256" key="4">
    <source>
        <dbReference type="ARBA" id="ARBA00022989"/>
    </source>
</evidence>
<dbReference type="InterPro" id="IPR036259">
    <property type="entry name" value="MFS_trans_sf"/>
</dbReference>
<feature type="transmembrane region" description="Helical" evidence="7">
    <location>
        <begin position="417"/>
        <end position="438"/>
    </location>
</feature>
<evidence type="ECO:0000256" key="5">
    <source>
        <dbReference type="ARBA" id="ARBA00023136"/>
    </source>
</evidence>
<evidence type="ECO:0000256" key="7">
    <source>
        <dbReference type="SAM" id="Phobius"/>
    </source>
</evidence>
<dbReference type="CDD" id="cd17319">
    <property type="entry name" value="MFS_ExuT_GudP_like"/>
    <property type="match status" value="1"/>
</dbReference>
<evidence type="ECO:0000313" key="9">
    <source>
        <dbReference type="EMBL" id="WXB01634.1"/>
    </source>
</evidence>
<evidence type="ECO:0000313" key="10">
    <source>
        <dbReference type="Proteomes" id="UP001374803"/>
    </source>
</evidence>
<evidence type="ECO:0000256" key="3">
    <source>
        <dbReference type="ARBA" id="ARBA00022692"/>
    </source>
</evidence>
<gene>
    <name evidence="9" type="ORF">LVJ94_32540</name>
</gene>
<feature type="transmembrane region" description="Helical" evidence="7">
    <location>
        <begin position="66"/>
        <end position="86"/>
    </location>
</feature>
<evidence type="ECO:0000256" key="2">
    <source>
        <dbReference type="ARBA" id="ARBA00022448"/>
    </source>
</evidence>
<dbReference type="SUPFAM" id="SSF103473">
    <property type="entry name" value="MFS general substrate transporter"/>
    <property type="match status" value="1"/>
</dbReference>
<evidence type="ECO:0000259" key="8">
    <source>
        <dbReference type="PROSITE" id="PS50850"/>
    </source>
</evidence>
<feature type="transmembrane region" description="Helical" evidence="7">
    <location>
        <begin position="380"/>
        <end position="405"/>
    </location>
</feature>
<dbReference type="Gene3D" id="1.20.1250.20">
    <property type="entry name" value="MFS general substrate transporter like domains"/>
    <property type="match status" value="2"/>
</dbReference>
<protein>
    <submittedName>
        <fullName evidence="9">MFS transporter</fullName>
    </submittedName>
</protein>
<feature type="domain" description="Major facilitator superfamily (MFS) profile" evidence="8">
    <location>
        <begin position="33"/>
        <end position="443"/>
    </location>
</feature>
<proteinExistence type="predicted"/>
<evidence type="ECO:0000256" key="6">
    <source>
        <dbReference type="SAM" id="MobiDB-lite"/>
    </source>
</evidence>
<feature type="transmembrane region" description="Helical" evidence="7">
    <location>
        <begin position="328"/>
        <end position="346"/>
    </location>
</feature>
<keyword evidence="3 7" id="KW-0812">Transmembrane</keyword>
<dbReference type="InterPro" id="IPR011701">
    <property type="entry name" value="MFS"/>
</dbReference>
<feature type="transmembrane region" description="Helical" evidence="7">
    <location>
        <begin position="257"/>
        <end position="278"/>
    </location>
</feature>